<organism evidence="1 2">
    <name type="scientific">Marinomonas rhodophyticola</name>
    <dbReference type="NCBI Taxonomy" id="2992803"/>
    <lineage>
        <taxon>Bacteria</taxon>
        <taxon>Pseudomonadati</taxon>
        <taxon>Pseudomonadota</taxon>
        <taxon>Gammaproteobacteria</taxon>
        <taxon>Oceanospirillales</taxon>
        <taxon>Oceanospirillaceae</taxon>
        <taxon>Marinomonas</taxon>
    </lineage>
</organism>
<reference evidence="1" key="1">
    <citation type="submission" date="2022-11" db="EMBL/GenBank/DDBJ databases">
        <title>Marinomonas sp. nov., isolated from marine algae.</title>
        <authorList>
            <person name="Choi D.G."/>
            <person name="Kim J.M."/>
            <person name="Lee J.K."/>
            <person name="Baek J.H."/>
            <person name="Jeon C.O."/>
        </authorList>
    </citation>
    <scope>NUCLEOTIDE SEQUENCE</scope>
    <source>
        <strain evidence="1">KJ51-3</strain>
    </source>
</reference>
<dbReference type="RefSeq" id="WP_265217483.1">
    <property type="nucleotide sequence ID" value="NZ_JAPEUL010000004.1"/>
</dbReference>
<gene>
    <name evidence="1" type="ORF">ONZ52_04255</name>
</gene>
<accession>A0ABT3KCL5</accession>
<dbReference type="EMBL" id="JAPEUL010000004">
    <property type="protein sequence ID" value="MCW4628272.1"/>
    <property type="molecule type" value="Genomic_DNA"/>
</dbReference>
<name>A0ABT3KCL5_9GAMM</name>
<evidence type="ECO:0000313" key="2">
    <source>
        <dbReference type="Proteomes" id="UP001431181"/>
    </source>
</evidence>
<dbReference type="InterPro" id="IPR009279">
    <property type="entry name" value="Portal_Mu"/>
</dbReference>
<dbReference type="Pfam" id="PF06074">
    <property type="entry name" value="Portal_Mu"/>
    <property type="match status" value="1"/>
</dbReference>
<keyword evidence="2" id="KW-1185">Reference proteome</keyword>
<dbReference type="Proteomes" id="UP001431181">
    <property type="component" value="Unassembled WGS sequence"/>
</dbReference>
<sequence length="529" mass="58769">MISPILDHNGKAFEAEKEVLSEQVSRAYTTGIRNPRPASVASMLTPSRLAGLLRGVVDGNDPEQYMTLAEEMEERDLHYAAQLRTRKLVVASIMPTVEAASDAPADVAMADRVRAILHQDAMPELFFDLLDGLGKGIGVSEILWNTNKMPWTPSEYKWVDPRYLRPDQETLQEILLISDDAPMGAPLQPYKFIVHTPRSKSGSVWRNGLARLVAVMYMLKSYTLRDWWSFAEVFGIPIRIGKYGPNATKDDIATLINAIGKISSDAGAAIPDSMKMEIIESGAAKGGDTLFENMARWCDEQISKAVLGQTMTSDNGSSRSQAEVHNEVREDIADWDARQLEATINEQLVKPYIILNWGLQEHYPRVKIRLPKPEDLKAFVDAATPLIDRGFKISTKQVYDKFGLKPPADGEEVLVPEGSLTPVYPSSEQGLNGTALNRFTRPVAMNRTQTNLDTEIDDMTDEVMTDWVEVGGEEFMNPILKAAESVSSFEEFQALLPELQKSLTAEQFTEQLAKVMFQARALGDVNNAG</sequence>
<protein>
    <submittedName>
        <fullName evidence="1">DUF935 domain-containing protein</fullName>
    </submittedName>
</protein>
<comment type="caution">
    <text evidence="1">The sequence shown here is derived from an EMBL/GenBank/DDBJ whole genome shotgun (WGS) entry which is preliminary data.</text>
</comment>
<evidence type="ECO:0000313" key="1">
    <source>
        <dbReference type="EMBL" id="MCW4628272.1"/>
    </source>
</evidence>
<proteinExistence type="predicted"/>